<evidence type="ECO:0000313" key="2">
    <source>
        <dbReference type="EMBL" id="KAB2814731.1"/>
    </source>
</evidence>
<organism evidence="2 3">
    <name type="scientific">Phaeocystidibacter luteus</name>
    <dbReference type="NCBI Taxonomy" id="911197"/>
    <lineage>
        <taxon>Bacteria</taxon>
        <taxon>Pseudomonadati</taxon>
        <taxon>Bacteroidota</taxon>
        <taxon>Flavobacteriia</taxon>
        <taxon>Flavobacteriales</taxon>
        <taxon>Phaeocystidibacteraceae</taxon>
        <taxon>Phaeocystidibacter</taxon>
    </lineage>
</organism>
<feature type="transmembrane region" description="Helical" evidence="1">
    <location>
        <begin position="77"/>
        <end position="98"/>
    </location>
</feature>
<dbReference type="AlphaFoldDB" id="A0A6N6RMA7"/>
<dbReference type="RefSeq" id="WP_151666309.1">
    <property type="nucleotide sequence ID" value="NZ_WBVO01000001.1"/>
</dbReference>
<dbReference type="Pfam" id="PF13858">
    <property type="entry name" value="DUF4199"/>
    <property type="match status" value="1"/>
</dbReference>
<protein>
    <submittedName>
        <fullName evidence="2">DUF4199 domain-containing protein</fullName>
    </submittedName>
</protein>
<gene>
    <name evidence="2" type="ORF">F8C67_03015</name>
</gene>
<feature type="transmembrane region" description="Helical" evidence="1">
    <location>
        <begin position="149"/>
        <end position="168"/>
    </location>
</feature>
<dbReference type="Proteomes" id="UP000468650">
    <property type="component" value="Unassembled WGS sequence"/>
</dbReference>
<proteinExistence type="predicted"/>
<keyword evidence="1" id="KW-1133">Transmembrane helix</keyword>
<sequence>MNEHVKKHSVQWGLIVAAIGISYYVVAYSVDWSLYTNWVAGLLILFLNIGLLIVPVVKVKKAQGGFLSFKEGFSAYVVAWIVQSLVSVTFSILLFNVIDPQAGVEINEMIIDAQIEMMEGFGMPDQQLAEAVEQLEGQNSFSVETQVTGMIKGIVLGAVIGLIVGAIFSKKRPFLDNEQQEETLDA</sequence>
<dbReference type="InterPro" id="IPR025250">
    <property type="entry name" value="DUF4199"/>
</dbReference>
<keyword evidence="1" id="KW-0472">Membrane</keyword>
<keyword evidence="1" id="KW-0812">Transmembrane</keyword>
<keyword evidence="3" id="KW-1185">Reference proteome</keyword>
<reference evidence="2 3" key="1">
    <citation type="submission" date="2019-09" db="EMBL/GenBank/DDBJ databases">
        <title>Genomes of family Cryomorphaceae.</title>
        <authorList>
            <person name="Bowman J.P."/>
        </authorList>
    </citation>
    <scope>NUCLEOTIDE SEQUENCE [LARGE SCALE GENOMIC DNA]</scope>
    <source>
        <strain evidence="2 3">LMG 25704</strain>
    </source>
</reference>
<evidence type="ECO:0000313" key="3">
    <source>
        <dbReference type="Proteomes" id="UP000468650"/>
    </source>
</evidence>
<comment type="caution">
    <text evidence="2">The sequence shown here is derived from an EMBL/GenBank/DDBJ whole genome shotgun (WGS) entry which is preliminary data.</text>
</comment>
<dbReference type="OrthoDB" id="660361at2"/>
<accession>A0A6N6RMA7</accession>
<evidence type="ECO:0000256" key="1">
    <source>
        <dbReference type="SAM" id="Phobius"/>
    </source>
</evidence>
<feature type="transmembrane region" description="Helical" evidence="1">
    <location>
        <begin position="12"/>
        <end position="30"/>
    </location>
</feature>
<feature type="transmembrane region" description="Helical" evidence="1">
    <location>
        <begin position="36"/>
        <end position="57"/>
    </location>
</feature>
<dbReference type="EMBL" id="WBVO01000001">
    <property type="protein sequence ID" value="KAB2814731.1"/>
    <property type="molecule type" value="Genomic_DNA"/>
</dbReference>
<name>A0A6N6RMA7_9FLAO</name>